<dbReference type="Pfam" id="PF00439">
    <property type="entry name" value="Bromodomain"/>
    <property type="match status" value="1"/>
</dbReference>
<dbReference type="Pfam" id="PF13960">
    <property type="entry name" value="DUF4218"/>
    <property type="match status" value="1"/>
</dbReference>
<evidence type="ECO:0000256" key="2">
    <source>
        <dbReference type="PROSITE-ProRule" id="PRU00035"/>
    </source>
</evidence>
<proteinExistence type="predicted"/>
<evidence type="ECO:0000256" key="1">
    <source>
        <dbReference type="ARBA" id="ARBA00023117"/>
    </source>
</evidence>
<feature type="compositionally biased region" description="Basic and acidic residues" evidence="3">
    <location>
        <begin position="1229"/>
        <end position="1242"/>
    </location>
</feature>
<reference evidence="6 7" key="1">
    <citation type="submission" date="2018-09" db="EMBL/GenBank/DDBJ databases">
        <title>A high-quality reference genome of wild soybean provides a powerful tool to mine soybean genomes.</title>
        <authorList>
            <person name="Xie M."/>
            <person name="Chung C.Y.L."/>
            <person name="Li M.-W."/>
            <person name="Wong F.-L."/>
            <person name="Chan T.-F."/>
            <person name="Lam H.-M."/>
        </authorList>
    </citation>
    <scope>NUCLEOTIDE SEQUENCE [LARGE SCALE GENOMIC DNA]</scope>
    <source>
        <strain evidence="7">cv. W05</strain>
        <tissue evidence="6">Hypocotyl of etiolated seedlings</tissue>
    </source>
</reference>
<evidence type="ECO:0000256" key="3">
    <source>
        <dbReference type="SAM" id="MobiDB-lite"/>
    </source>
</evidence>
<feature type="domain" description="Bromo" evidence="5">
    <location>
        <begin position="1295"/>
        <end position="1365"/>
    </location>
</feature>
<dbReference type="SUPFAM" id="SSF56112">
    <property type="entry name" value="Protein kinase-like (PK-like)"/>
    <property type="match status" value="1"/>
</dbReference>
<name>A0A445I4X3_GLYSO</name>
<organism evidence="6 7">
    <name type="scientific">Glycine soja</name>
    <name type="common">Wild soybean</name>
    <dbReference type="NCBI Taxonomy" id="3848"/>
    <lineage>
        <taxon>Eukaryota</taxon>
        <taxon>Viridiplantae</taxon>
        <taxon>Streptophyta</taxon>
        <taxon>Embryophyta</taxon>
        <taxon>Tracheophyta</taxon>
        <taxon>Spermatophyta</taxon>
        <taxon>Magnoliopsida</taxon>
        <taxon>eudicotyledons</taxon>
        <taxon>Gunneridae</taxon>
        <taxon>Pentapetalae</taxon>
        <taxon>rosids</taxon>
        <taxon>fabids</taxon>
        <taxon>Fabales</taxon>
        <taxon>Fabaceae</taxon>
        <taxon>Papilionoideae</taxon>
        <taxon>50 kb inversion clade</taxon>
        <taxon>NPAAA clade</taxon>
        <taxon>indigoferoid/millettioid clade</taxon>
        <taxon>Phaseoleae</taxon>
        <taxon>Glycine</taxon>
        <taxon>Glycine subgen. Soja</taxon>
    </lineage>
</organism>
<dbReference type="InterPro" id="IPR001487">
    <property type="entry name" value="Bromodomain"/>
</dbReference>
<feature type="transmembrane region" description="Helical" evidence="4">
    <location>
        <begin position="927"/>
        <end position="945"/>
    </location>
</feature>
<dbReference type="GO" id="GO:0016301">
    <property type="term" value="F:kinase activity"/>
    <property type="evidence" value="ECO:0007669"/>
    <property type="project" value="UniProtKB-KW"/>
</dbReference>
<dbReference type="Gene3D" id="1.10.510.10">
    <property type="entry name" value="Transferase(Phosphotransferase) domain 1"/>
    <property type="match status" value="1"/>
</dbReference>
<keyword evidence="1 2" id="KW-0103">Bromodomain</keyword>
<feature type="region of interest" description="Disordered" evidence="3">
    <location>
        <begin position="1212"/>
        <end position="1247"/>
    </location>
</feature>
<dbReference type="InterPro" id="IPR036427">
    <property type="entry name" value="Bromodomain-like_sf"/>
</dbReference>
<dbReference type="PRINTS" id="PR00503">
    <property type="entry name" value="BROMODOMAIN"/>
</dbReference>
<dbReference type="Pfam" id="PF26133">
    <property type="entry name" value="DUF8039"/>
    <property type="match status" value="1"/>
</dbReference>
<keyword evidence="6" id="KW-0808">Transferase</keyword>
<keyword evidence="6" id="KW-0418">Kinase</keyword>
<keyword evidence="7" id="KW-1185">Reference proteome</keyword>
<keyword evidence="4" id="KW-1133">Transmembrane helix</keyword>
<feature type="transmembrane region" description="Helical" evidence="4">
    <location>
        <begin position="1126"/>
        <end position="1146"/>
    </location>
</feature>
<protein>
    <submittedName>
        <fullName evidence="6">Putative LRR receptor-like serine/threonine-protein kinase</fullName>
    </submittedName>
</protein>
<dbReference type="SMART" id="SM00297">
    <property type="entry name" value="BROMO"/>
    <property type="match status" value="1"/>
</dbReference>
<feature type="transmembrane region" description="Helical" evidence="4">
    <location>
        <begin position="957"/>
        <end position="982"/>
    </location>
</feature>
<keyword evidence="4" id="KW-0472">Membrane</keyword>
<comment type="caution">
    <text evidence="6">The sequence shown here is derived from an EMBL/GenBank/DDBJ whole genome shotgun (WGS) entry which is preliminary data.</text>
</comment>
<feature type="region of interest" description="Disordered" evidence="3">
    <location>
        <begin position="280"/>
        <end position="339"/>
    </location>
</feature>
<evidence type="ECO:0000313" key="7">
    <source>
        <dbReference type="Proteomes" id="UP000289340"/>
    </source>
</evidence>
<accession>A0A445I4X3</accession>
<evidence type="ECO:0000313" key="6">
    <source>
        <dbReference type="EMBL" id="RZB81044.1"/>
    </source>
</evidence>
<keyword evidence="4" id="KW-0812">Transmembrane</keyword>
<dbReference type="PANTHER" id="PTHR33018:SF34">
    <property type="entry name" value="OS02G0472350 PROTEIN"/>
    <property type="match status" value="1"/>
</dbReference>
<dbReference type="PANTHER" id="PTHR33018">
    <property type="entry name" value="OS10G0338966 PROTEIN-RELATED"/>
    <property type="match status" value="1"/>
</dbReference>
<evidence type="ECO:0000256" key="4">
    <source>
        <dbReference type="SAM" id="Phobius"/>
    </source>
</evidence>
<dbReference type="EMBL" id="QZWG01000011">
    <property type="protein sequence ID" value="RZB81044.1"/>
    <property type="molecule type" value="Genomic_DNA"/>
</dbReference>
<dbReference type="Gene3D" id="1.20.920.10">
    <property type="entry name" value="Bromodomain-like"/>
    <property type="match status" value="1"/>
</dbReference>
<dbReference type="PROSITE" id="PS50014">
    <property type="entry name" value="BROMODOMAIN_2"/>
    <property type="match status" value="1"/>
</dbReference>
<sequence>MYPVERYMKVLKSYTKNQYRPEATIVERYMTEEAIKFCSAYIKNASAFGILESCHDATRQGRGMRGFNVVTMDHQQVSQAHLYVLNNIAEVIPYIDAHKEYVAASHLNMNMMRVLQEHNRSFINWFRNTIFASDSASKTLSLLAVGPNLNVLTWKGYDINNYSFYIKSQDDKNYGEFRVSVFKCQWVNGNVGLRQDKLGFTLVDLQRIGYKDEPFIMAAQARQVFYVEDPSDSTWSVVLQGKISGILVDTDHATLDVNDMPTFAPQMPSINAENGDDEVYANHIDNDEGPMATPPRSPPPPTSPPPADSPSAITKSKTQQATRLRKLTPRTLDQPRPTVNINPIIGTAAKKKVMSTVANRWRQFKSSLTTRYIYAEKQGEDNPDAASKYGIRKTAQKIKKFNDSPHVLYRGGYELMERKFMDEKMKTRKNQAEFTENTPMVVEPSSPIVRHIKWKMARTNKYGQMTSEAAQQISDKIDELQEQSTQGTFVPHGRNDILNTALGWEEHPGRVHVVGHGVTISSYFGQHSSASNSYVATITPDQLVQIIGNPKQEWRKELEDESNKKMDIMQKDLDEIKTGFSQMQTQQSTPVQPANPNVLLARVSTKESCAEAVTNVVVGDPSAVDKNTMGLYVVCGDSKHLVAVGKVYQLGGMIHNVPYADEVVRVSMVTVYDGDARVPIPTPEIEYVREAMNTFIGWPTNLVKPFFDDSNQNVRKPEGRVDQSNVGVAKDPLGEIMKILYEVYMNPVELPYLDECSTTRGDGSVYGFLEPQSIHIGKEDRQQCQLYIETWVKESQQRLYLGAYLRQSHWQLFVLCPMENMVVWFCSLRKKPDVAIKAVINSAMKTISSSLEGMSQQPPPWWIEPKVEELEKEIIESRDKIEFYCAKMKELRANQIVDLATSDAIKISREVDPTGSGELVLFGESQISSMTICFLAMLVVTYVANNMGYIGKDLSPTGIVIVVLIICTILGFPLAIIVSLGSGPWDQLFGGGNSLTFVVAAISALISGLITVLAIPRSGAQKARSHANDFMLTILYDLHNYGYITGGSHVQKHNKWTHSEAANVLLDDCFRLLLEILALHQCDANVLLDDYCLQADSHVTNTICGIVGHIAPEYLSTSQSSDKTNVFGFGILLLELITVITTLEFGKTINQKGAMLEFMMSIYMGSKRKRMKFQDEIEWMGRRRSSRIIALEEKKLKERERKLALALERKNKSMNHDKQKGKATIEVQDDLRDFSEHEEGSTKKGHKSKEFYQLISSIKELERHSENVSTSGSNDSSLNGVSLKNILQIIIDFLQREDPNELLAQPISFDVVENYYEIVKQPMDFGTIRAKIHESLYTNLEQFKRDVFLMLSNATDVYPTTSKYHQVAENISRDAKCVFEALAEPQNFDSELSLDKTCPTRKPQNGKLGTSRRVSPKVAKRKNVTHVMVPEIEKRHMYWPTSKPLISEVLCASNPNIQLKTNSIKYKESLLRFVQDLGPTAKRVAAKKLEALRDQQLCNVDTPTPQTQPTVLNAQTLALAIPFLNRSLTTIPGSAAQGNKIFNNNNVGGVNIKDVPYQGNKTNTNDSWNAYVATLLSNRFLNNDKGESSSGRIENFNTLSPRVYPTTSVISGPSISLPESSSLVPQSRIRNFMSSMPSNNLSQISHAHKPRPEDIINLSDLSLVSQQRPENFISYMPSNNLSQISHAHKPRPEDIINLSDLSLVSQQRPENFISYMPSNNLKQISLTQEPNNLSQFSRAHEPRPEDIINLSDLSLVSKARPENFVSCMPCNNLKQFSLAREPRPEDFVNLSDLSLVSQPRPRDSMYAMPSNNSIDPSLMPRPWQANSMYCLNSTSVSPLPLPNQGMSVSSTSDSSSMNHSTSTMLHGIHDQVLHNATPYTPFDMQVQNQYSSYFQLDETSGGWRQRL</sequence>
<dbReference type="SUPFAM" id="SSF47370">
    <property type="entry name" value="Bromodomain"/>
    <property type="match status" value="1"/>
</dbReference>
<gene>
    <name evidence="6" type="ORF">D0Y65_030689</name>
</gene>
<evidence type="ECO:0000259" key="5">
    <source>
        <dbReference type="PROSITE" id="PS50014"/>
    </source>
</evidence>
<feature type="transmembrane region" description="Helical" evidence="4">
    <location>
        <begin position="994"/>
        <end position="1015"/>
    </location>
</feature>
<keyword evidence="6" id="KW-0675">Receptor</keyword>
<dbReference type="Pfam" id="PF13952">
    <property type="entry name" value="DUF4216"/>
    <property type="match status" value="1"/>
</dbReference>
<dbReference type="InterPro" id="IPR011009">
    <property type="entry name" value="Kinase-like_dom_sf"/>
</dbReference>
<dbReference type="Proteomes" id="UP000289340">
    <property type="component" value="Chromosome 11"/>
</dbReference>
<dbReference type="InterPro" id="IPR025452">
    <property type="entry name" value="DUF4218"/>
</dbReference>
<feature type="compositionally biased region" description="Pro residues" evidence="3">
    <location>
        <begin position="292"/>
        <end position="308"/>
    </location>
</feature>
<dbReference type="InterPro" id="IPR025312">
    <property type="entry name" value="DUF4216"/>
</dbReference>
<dbReference type="CDD" id="cd04369">
    <property type="entry name" value="Bromodomain"/>
    <property type="match status" value="1"/>
</dbReference>
<dbReference type="InterPro" id="IPR058352">
    <property type="entry name" value="DUF8039"/>
</dbReference>